<proteinExistence type="predicted"/>
<dbReference type="RefSeq" id="WP_072935146.1">
    <property type="nucleotide sequence ID" value="NZ_FQUG01000004.1"/>
</dbReference>
<organism evidence="4 5">
    <name type="scientific">Schwartzia succinivorans DSM 10502</name>
    <dbReference type="NCBI Taxonomy" id="1123243"/>
    <lineage>
        <taxon>Bacteria</taxon>
        <taxon>Bacillati</taxon>
        <taxon>Bacillota</taxon>
        <taxon>Negativicutes</taxon>
        <taxon>Selenomonadales</taxon>
        <taxon>Selenomonadaceae</taxon>
        <taxon>Schwartzia</taxon>
    </lineage>
</organism>
<dbReference type="InterPro" id="IPR013785">
    <property type="entry name" value="Aldolase_TIM"/>
</dbReference>
<dbReference type="InterPro" id="IPR036034">
    <property type="entry name" value="PDZ_sf"/>
</dbReference>
<dbReference type="InterPro" id="IPR058240">
    <property type="entry name" value="rSAM_sf"/>
</dbReference>
<dbReference type="SUPFAM" id="SSF50156">
    <property type="entry name" value="PDZ domain-like"/>
    <property type="match status" value="1"/>
</dbReference>
<dbReference type="Gene3D" id="2.30.42.10">
    <property type="match status" value="1"/>
</dbReference>
<dbReference type="InterPro" id="IPR007549">
    <property type="entry name" value="DUF512"/>
</dbReference>
<name>A0A1M4W0A8_9FIRM</name>
<dbReference type="STRING" id="1123243.SAMN02745190_01048"/>
<reference evidence="4 5" key="1">
    <citation type="submission" date="2016-11" db="EMBL/GenBank/DDBJ databases">
        <authorList>
            <person name="Jaros S."/>
            <person name="Januszkiewicz K."/>
            <person name="Wedrychowicz H."/>
        </authorList>
    </citation>
    <scope>NUCLEOTIDE SEQUENCE [LARGE SCALE GENOMIC DNA]</scope>
    <source>
        <strain evidence="4 5">DSM 10502</strain>
    </source>
</reference>
<dbReference type="InterPro" id="IPR045375">
    <property type="entry name" value="Put_radical_SAM-like_N"/>
</dbReference>
<accession>A0A1M4W0A8</accession>
<evidence type="ECO:0000259" key="3">
    <source>
        <dbReference type="Pfam" id="PF19238"/>
    </source>
</evidence>
<dbReference type="AlphaFoldDB" id="A0A1M4W0A8"/>
<dbReference type="InterPro" id="IPR041489">
    <property type="entry name" value="PDZ_6"/>
</dbReference>
<feature type="domain" description="PDZ" evidence="2">
    <location>
        <begin position="6"/>
        <end position="53"/>
    </location>
</feature>
<dbReference type="Gene3D" id="3.20.20.70">
    <property type="entry name" value="Aldolase class I"/>
    <property type="match status" value="1"/>
</dbReference>
<dbReference type="Proteomes" id="UP000184404">
    <property type="component" value="Unassembled WGS sequence"/>
</dbReference>
<evidence type="ECO:0000313" key="5">
    <source>
        <dbReference type="Proteomes" id="UP000184404"/>
    </source>
</evidence>
<dbReference type="OrthoDB" id="9774724at2"/>
<evidence type="ECO:0000313" key="4">
    <source>
        <dbReference type="EMBL" id="SHE74646.1"/>
    </source>
</evidence>
<evidence type="ECO:0000259" key="1">
    <source>
        <dbReference type="Pfam" id="PF04459"/>
    </source>
</evidence>
<feature type="domain" description="Putative radical SAM N-terminal" evidence="3">
    <location>
        <begin position="67"/>
        <end position="217"/>
    </location>
</feature>
<dbReference type="SUPFAM" id="SSF102114">
    <property type="entry name" value="Radical SAM enzymes"/>
    <property type="match status" value="1"/>
</dbReference>
<dbReference type="EMBL" id="FQUG01000004">
    <property type="protein sequence ID" value="SHE74646.1"/>
    <property type="molecule type" value="Genomic_DNA"/>
</dbReference>
<dbReference type="Pfam" id="PF04459">
    <property type="entry name" value="DUF512"/>
    <property type="match status" value="1"/>
</dbReference>
<dbReference type="Pfam" id="PF17820">
    <property type="entry name" value="PDZ_6"/>
    <property type="match status" value="1"/>
</dbReference>
<feature type="domain" description="DUF512" evidence="1">
    <location>
        <begin position="220"/>
        <end position="422"/>
    </location>
</feature>
<evidence type="ECO:0000259" key="2">
    <source>
        <dbReference type="Pfam" id="PF17820"/>
    </source>
</evidence>
<protein>
    <submittedName>
        <fullName evidence="4">Putative radical SAM enzyme, TIGR03279 family</fullName>
    </submittedName>
</protein>
<gene>
    <name evidence="4" type="ORF">SAMN02745190_01048</name>
</gene>
<dbReference type="Pfam" id="PF19238">
    <property type="entry name" value="Radical_SAM_2"/>
    <property type="match status" value="1"/>
</dbReference>
<sequence length="467" mass="52982">MSLGKILRVAKDSIAYELGLKSGDSIVSVNGQKLKDIIDMSFAFAEEDIDLLIQHSDGTQEMYSFSKDYDDELGVEFEAAVFDGIRSCANHCYFCFVDQVPPNMRDSLHIKDDDYRLSFLYGNFITMTNMGKADFDRIRKYHLSPLYVSVHTMNMELRKQMLRTPLAGNLIAQLESLEKADIEYHTQIVLCPGLNDGDDLDNTIQKLLERRPYLQSLAIVPVGLTRFRTDCYPLQLFDKEGARKVVAQVKKWQDKNREETGETLIYLSDEFYLLAGEDIPPAEYYDGFPQLDNGIGLTRNFIDEWTEAEKEIMPAAFDKTVKLLVVSGKAIEPIFEKLIKRINIPQLDVHILAVENQYYGTSVDVSGLLTGVDIKNAVCAIKEKADFDGVIIPSSAVRAGDDILLDDMTVSELEKQISIPVKSALGGRDLYKMLTNWCIETKSEEREKLYTWQSNAGYTKLKEEENE</sequence>
<keyword evidence="5" id="KW-1185">Reference proteome</keyword>